<reference evidence="3" key="1">
    <citation type="submission" date="2021-02" db="EMBL/GenBank/DDBJ databases">
        <authorList>
            <person name="Nowell W R."/>
        </authorList>
    </citation>
    <scope>NUCLEOTIDE SEQUENCE</scope>
</reference>
<evidence type="ECO:0000313" key="3">
    <source>
        <dbReference type="EMBL" id="CAF1906467.1"/>
    </source>
</evidence>
<evidence type="ECO:0000313" key="5">
    <source>
        <dbReference type="EMBL" id="CAF5192207.1"/>
    </source>
</evidence>
<gene>
    <name evidence="4" type="ORF">BYL167_LOCUS57148</name>
    <name evidence="2" type="ORF">CJN711_LOCUS32063</name>
    <name evidence="3" type="ORF">MBJ925_LOCUS475</name>
    <name evidence="5" type="ORF">SMN809_LOCUS72659</name>
</gene>
<dbReference type="AlphaFoldDB" id="A0A816KHD9"/>
<evidence type="ECO:0000313" key="2">
    <source>
        <dbReference type="EMBL" id="CAF1572292.1"/>
    </source>
</evidence>
<evidence type="ECO:0000313" key="6">
    <source>
        <dbReference type="Proteomes" id="UP000663824"/>
    </source>
</evidence>
<dbReference type="Proteomes" id="UP000663855">
    <property type="component" value="Unassembled WGS sequence"/>
</dbReference>
<feature type="compositionally biased region" description="Basic and acidic residues" evidence="1">
    <location>
        <begin position="20"/>
        <end position="37"/>
    </location>
</feature>
<dbReference type="EMBL" id="CAJOBI010326162">
    <property type="protein sequence ID" value="CAF5192207.1"/>
    <property type="molecule type" value="Genomic_DNA"/>
</dbReference>
<protein>
    <submittedName>
        <fullName evidence="3">Uncharacterized protein</fullName>
    </submittedName>
</protein>
<organism evidence="3 6">
    <name type="scientific">Rotaria magnacalcarata</name>
    <dbReference type="NCBI Taxonomy" id="392030"/>
    <lineage>
        <taxon>Eukaryota</taxon>
        <taxon>Metazoa</taxon>
        <taxon>Spiralia</taxon>
        <taxon>Gnathifera</taxon>
        <taxon>Rotifera</taxon>
        <taxon>Eurotatoria</taxon>
        <taxon>Bdelloidea</taxon>
        <taxon>Philodinida</taxon>
        <taxon>Philodinidae</taxon>
        <taxon>Rotaria</taxon>
    </lineage>
</organism>
<dbReference type="EMBL" id="CAJNRE010000030">
    <property type="protein sequence ID" value="CAF1906467.1"/>
    <property type="molecule type" value="Genomic_DNA"/>
</dbReference>
<feature type="compositionally biased region" description="Polar residues" evidence="1">
    <location>
        <begin position="1"/>
        <end position="10"/>
    </location>
</feature>
<dbReference type="EMBL" id="CAJNOV010015403">
    <property type="protein sequence ID" value="CAF1572292.1"/>
    <property type="molecule type" value="Genomic_DNA"/>
</dbReference>
<feature type="compositionally biased region" description="Acidic residues" evidence="1">
    <location>
        <begin position="59"/>
        <end position="68"/>
    </location>
</feature>
<feature type="region of interest" description="Disordered" evidence="1">
    <location>
        <begin position="1"/>
        <end position="79"/>
    </location>
</feature>
<sequence>MAKRPCTTQVDRPGNLKTNRKNEKMENQNQLIEHKQSLDYTTDQNKGHARNDHRNDIEIISDDDDDELQLTNHNKYQQH</sequence>
<proteinExistence type="predicted"/>
<dbReference type="Proteomes" id="UP000681967">
    <property type="component" value="Unassembled WGS sequence"/>
</dbReference>
<dbReference type="Proteomes" id="UP000663824">
    <property type="component" value="Unassembled WGS sequence"/>
</dbReference>
<dbReference type="Proteomes" id="UP000676336">
    <property type="component" value="Unassembled WGS sequence"/>
</dbReference>
<feature type="compositionally biased region" description="Polar residues" evidence="1">
    <location>
        <begin position="69"/>
        <end position="79"/>
    </location>
</feature>
<dbReference type="EMBL" id="CAJOBH010224351">
    <property type="protein sequence ID" value="CAF5043073.1"/>
    <property type="molecule type" value="Genomic_DNA"/>
</dbReference>
<accession>A0A816KHD9</accession>
<name>A0A816KHD9_9BILA</name>
<evidence type="ECO:0000256" key="1">
    <source>
        <dbReference type="SAM" id="MobiDB-lite"/>
    </source>
</evidence>
<evidence type="ECO:0000313" key="4">
    <source>
        <dbReference type="EMBL" id="CAF5043073.1"/>
    </source>
</evidence>
<comment type="caution">
    <text evidence="3">The sequence shown here is derived from an EMBL/GenBank/DDBJ whole genome shotgun (WGS) entry which is preliminary data.</text>
</comment>
<feature type="compositionally biased region" description="Basic and acidic residues" evidence="1">
    <location>
        <begin position="45"/>
        <end position="57"/>
    </location>
</feature>